<dbReference type="Gene3D" id="2.60.120.10">
    <property type="entry name" value="Jelly Rolls"/>
    <property type="match status" value="1"/>
</dbReference>
<evidence type="ECO:0000256" key="1">
    <source>
        <dbReference type="ARBA" id="ARBA00023015"/>
    </source>
</evidence>
<dbReference type="SMART" id="SM00100">
    <property type="entry name" value="cNMP"/>
    <property type="match status" value="1"/>
</dbReference>
<dbReference type="InterPro" id="IPR050397">
    <property type="entry name" value="Env_Response_Regulators"/>
</dbReference>
<name>A0A837G4H6_9VIBR</name>
<dbReference type="InterPro" id="IPR036390">
    <property type="entry name" value="WH_DNA-bd_sf"/>
</dbReference>
<protein>
    <submittedName>
        <fullName evidence="4">Cyclic AMP receptor protein</fullName>
    </submittedName>
</protein>
<evidence type="ECO:0000256" key="2">
    <source>
        <dbReference type="ARBA" id="ARBA00023125"/>
    </source>
</evidence>
<keyword evidence="2" id="KW-0238">DNA-binding</keyword>
<dbReference type="Gene3D" id="1.10.10.10">
    <property type="entry name" value="Winged helix-like DNA-binding domain superfamily/Winged helix DNA-binding domain"/>
    <property type="match status" value="1"/>
</dbReference>
<dbReference type="InterPro" id="IPR036388">
    <property type="entry name" value="WH-like_DNA-bd_sf"/>
</dbReference>
<organism evidence="4">
    <name type="scientific">Vibrio coralliilyticus</name>
    <dbReference type="NCBI Taxonomy" id="190893"/>
    <lineage>
        <taxon>Bacteria</taxon>
        <taxon>Pseudomonadati</taxon>
        <taxon>Pseudomonadota</taxon>
        <taxon>Gammaproteobacteria</taxon>
        <taxon>Vibrionales</taxon>
        <taxon>Vibrionaceae</taxon>
        <taxon>Vibrio</taxon>
    </lineage>
</organism>
<keyword evidence="3" id="KW-0804">Transcription</keyword>
<sequence length="222" mass="24989">MEKNQTEGQSELLSSSFEQLDPSLHAKLEATQSKVLYAEKQYIHYAGDEAKHLFFVNRGAVRITKCSESGKEFIIKDLTQGEWFGVIGCFGGGTRPNDAIALVETELIQFSLADFMAVADQNPQLWHCISHQLAQYVVHYNRRLEDIVFQPLMERTKAMLAQLSRWQNTDTLAMSQMDLACLLGVTKEAVGLQLNKLQAEGVISLGYKKIHIHASFDRIPTV</sequence>
<proteinExistence type="predicted"/>
<keyword evidence="1" id="KW-0805">Transcription regulation</keyword>
<dbReference type="Pfam" id="PF13545">
    <property type="entry name" value="HTH_Crp_2"/>
    <property type="match status" value="1"/>
</dbReference>
<evidence type="ECO:0000256" key="3">
    <source>
        <dbReference type="ARBA" id="ARBA00023163"/>
    </source>
</evidence>
<dbReference type="EMBL" id="JXXR01000016">
    <property type="protein sequence ID" value="KJY71168.1"/>
    <property type="molecule type" value="Genomic_DNA"/>
</dbReference>
<dbReference type="RefSeq" id="WP_045986320.1">
    <property type="nucleotide sequence ID" value="NZ_CP063052.1"/>
</dbReference>
<evidence type="ECO:0000313" key="4">
    <source>
        <dbReference type="EMBL" id="KJY71168.1"/>
    </source>
</evidence>
<reference evidence="4" key="1">
    <citation type="journal article" date="2015" name="BMC Genomics">
        <title>Genome mining reveals unlocked bioactive potential of marine Gram-negative bacteria.</title>
        <authorList>
            <person name="Machado H."/>
            <person name="Sonnenschein E.C."/>
            <person name="Melchiorsen J."/>
            <person name="Gram L."/>
        </authorList>
    </citation>
    <scope>NUCLEOTIDE SEQUENCE</scope>
    <source>
        <strain evidence="4">S2052</strain>
    </source>
</reference>
<gene>
    <name evidence="4" type="ORF">TW71_14205</name>
</gene>
<dbReference type="GO" id="GO:0005829">
    <property type="term" value="C:cytosol"/>
    <property type="evidence" value="ECO:0007669"/>
    <property type="project" value="TreeGrafter"/>
</dbReference>
<keyword evidence="4" id="KW-0675">Receptor</keyword>
<comment type="caution">
    <text evidence="4">The sequence shown here is derived from an EMBL/GenBank/DDBJ whole genome shotgun (WGS) entry which is preliminary data.</text>
</comment>
<dbReference type="PROSITE" id="PS50042">
    <property type="entry name" value="CNMP_BINDING_3"/>
    <property type="match status" value="1"/>
</dbReference>
<dbReference type="GO" id="GO:0003700">
    <property type="term" value="F:DNA-binding transcription factor activity"/>
    <property type="evidence" value="ECO:0007669"/>
    <property type="project" value="TreeGrafter"/>
</dbReference>
<dbReference type="InterPro" id="IPR012318">
    <property type="entry name" value="HTH_CRP"/>
</dbReference>
<dbReference type="SUPFAM" id="SSF51206">
    <property type="entry name" value="cAMP-binding domain-like"/>
    <property type="match status" value="1"/>
</dbReference>
<dbReference type="InterPro" id="IPR000595">
    <property type="entry name" value="cNMP-bd_dom"/>
</dbReference>
<dbReference type="InterPro" id="IPR018490">
    <property type="entry name" value="cNMP-bd_dom_sf"/>
</dbReference>
<accession>A0A837G4H6</accession>
<dbReference type="GO" id="GO:0003677">
    <property type="term" value="F:DNA binding"/>
    <property type="evidence" value="ECO:0007669"/>
    <property type="project" value="UniProtKB-KW"/>
</dbReference>
<dbReference type="Pfam" id="PF00027">
    <property type="entry name" value="cNMP_binding"/>
    <property type="match status" value="1"/>
</dbReference>
<dbReference type="SUPFAM" id="SSF46785">
    <property type="entry name" value="Winged helix' DNA-binding domain"/>
    <property type="match status" value="1"/>
</dbReference>
<dbReference type="PANTHER" id="PTHR24567:SF26">
    <property type="entry name" value="REGULATORY PROTEIN YEIL"/>
    <property type="match status" value="1"/>
</dbReference>
<dbReference type="CDD" id="cd00038">
    <property type="entry name" value="CAP_ED"/>
    <property type="match status" value="1"/>
</dbReference>
<dbReference type="PANTHER" id="PTHR24567">
    <property type="entry name" value="CRP FAMILY TRANSCRIPTIONAL REGULATORY PROTEIN"/>
    <property type="match status" value="1"/>
</dbReference>
<dbReference type="InterPro" id="IPR014710">
    <property type="entry name" value="RmlC-like_jellyroll"/>
</dbReference>
<dbReference type="AlphaFoldDB" id="A0A837G4H6"/>